<dbReference type="Proteomes" id="UP000254925">
    <property type="component" value="Unassembled WGS sequence"/>
</dbReference>
<gene>
    <name evidence="2" type="ORF">DES45_102648</name>
</gene>
<dbReference type="AlphaFoldDB" id="A0A370HRT0"/>
<sequence>MVDLEQKIRERAYQIWEQEGRIHGRDEHHWHMAKLELASAPDETSVSVAEAPVKKTRRTAKPKAELPAVATPPSAPRRRRAQAPLQ</sequence>
<keyword evidence="3" id="KW-1185">Reference proteome</keyword>
<evidence type="ECO:0000313" key="3">
    <source>
        <dbReference type="Proteomes" id="UP000254925"/>
    </source>
</evidence>
<dbReference type="Pfam" id="PF11154">
    <property type="entry name" value="DUF2934"/>
    <property type="match status" value="1"/>
</dbReference>
<evidence type="ECO:0000313" key="2">
    <source>
        <dbReference type="EMBL" id="RDI61253.1"/>
    </source>
</evidence>
<reference evidence="2 3" key="1">
    <citation type="submission" date="2018-07" db="EMBL/GenBank/DDBJ databases">
        <title>Genomic Encyclopedia of Type Strains, Phase IV (KMG-IV): sequencing the most valuable type-strain genomes for metagenomic binning, comparative biology and taxonomic classification.</title>
        <authorList>
            <person name="Goeker M."/>
        </authorList>
    </citation>
    <scope>NUCLEOTIDE SEQUENCE [LARGE SCALE GENOMIC DNA]</scope>
    <source>
        <strain evidence="2 3">DSM 14364</strain>
    </source>
</reference>
<accession>A0A370HRT0</accession>
<dbReference type="EMBL" id="QQBB01000002">
    <property type="protein sequence ID" value="RDI61253.1"/>
    <property type="molecule type" value="Genomic_DNA"/>
</dbReference>
<dbReference type="InterPro" id="IPR021327">
    <property type="entry name" value="DUF2934"/>
</dbReference>
<feature type="region of interest" description="Disordered" evidence="1">
    <location>
        <begin position="40"/>
        <end position="86"/>
    </location>
</feature>
<comment type="caution">
    <text evidence="2">The sequence shown here is derived from an EMBL/GenBank/DDBJ whole genome shotgun (WGS) entry which is preliminary data.</text>
</comment>
<organism evidence="2 3">
    <name type="scientific">Microvirga subterranea</name>
    <dbReference type="NCBI Taxonomy" id="186651"/>
    <lineage>
        <taxon>Bacteria</taxon>
        <taxon>Pseudomonadati</taxon>
        <taxon>Pseudomonadota</taxon>
        <taxon>Alphaproteobacteria</taxon>
        <taxon>Hyphomicrobiales</taxon>
        <taxon>Methylobacteriaceae</taxon>
        <taxon>Microvirga</taxon>
    </lineage>
</organism>
<proteinExistence type="predicted"/>
<dbReference type="OrthoDB" id="9811127at2"/>
<protein>
    <submittedName>
        <fullName evidence="2">DUF2934 family protein</fullName>
    </submittedName>
</protein>
<evidence type="ECO:0000256" key="1">
    <source>
        <dbReference type="SAM" id="MobiDB-lite"/>
    </source>
</evidence>
<feature type="compositionally biased region" description="Basic residues" evidence="1">
    <location>
        <begin position="76"/>
        <end position="86"/>
    </location>
</feature>
<dbReference type="RefSeq" id="WP_114769404.1">
    <property type="nucleotide sequence ID" value="NZ_QQBB01000002.1"/>
</dbReference>
<name>A0A370HRT0_9HYPH</name>